<proteinExistence type="predicted"/>
<evidence type="ECO:0000259" key="2">
    <source>
        <dbReference type="PROSITE" id="PS51411"/>
    </source>
</evidence>
<evidence type="ECO:0000256" key="1">
    <source>
        <dbReference type="SAM" id="MobiDB-lite"/>
    </source>
</evidence>
<dbReference type="EMBL" id="PGTM01000024">
    <property type="protein sequence ID" value="PJF36919.1"/>
    <property type="molecule type" value="Genomic_DNA"/>
</dbReference>
<feature type="compositionally biased region" description="Basic and acidic residues" evidence="1">
    <location>
        <begin position="298"/>
        <end position="309"/>
    </location>
</feature>
<accession>A0A2M8PH91</accession>
<organism evidence="3 4">
    <name type="scientific">Candidatus Thermofonsia Clade 1 bacterium</name>
    <dbReference type="NCBI Taxonomy" id="2364210"/>
    <lineage>
        <taxon>Bacteria</taxon>
        <taxon>Bacillati</taxon>
        <taxon>Chloroflexota</taxon>
        <taxon>Candidatus Thermofontia</taxon>
        <taxon>Candidatus Thermofonsia Clade 1</taxon>
    </lineage>
</organism>
<feature type="domain" description="PSP1 C-terminal" evidence="2">
    <location>
        <begin position="67"/>
        <end position="155"/>
    </location>
</feature>
<protein>
    <submittedName>
        <fullName evidence="3">Stage 0 sporulation protein</fullName>
    </submittedName>
</protein>
<dbReference type="InterPro" id="IPR047767">
    <property type="entry name" value="PSP1-like"/>
</dbReference>
<dbReference type="PROSITE" id="PS51411">
    <property type="entry name" value="PSP1_C"/>
    <property type="match status" value="1"/>
</dbReference>
<sequence>MTEQTVATPTRIAGVRFQRVGKLYHFDCSNLPDVAIGDHVIVETVRGEQMGQIAAFYRPEEGRTDYKPILRLATPRDLLLKQAWEEKQLPALIECREIATQLGGYERCKFLAAQYSYDGSLLTVLYSTEDNHLNMNRLKNALSAHFPSRVELRQVGPRDVAKLIGGMGACGIPRCCSTFLTEFSPISIKMAKVQGISLNPTEITGMCGRLRCCLIYEYEQYVEARQGLPKRNKRVRTPHGEGKVVDVHPLQDAVTVLIGEIRHVVKREDLVPLDELEALERKAQGGCARHASGGCDCGARRAAPDRADLSEEDDDLEDAQSWE</sequence>
<dbReference type="Proteomes" id="UP000229681">
    <property type="component" value="Unassembled WGS sequence"/>
</dbReference>
<feature type="region of interest" description="Disordered" evidence="1">
    <location>
        <begin position="285"/>
        <end position="323"/>
    </location>
</feature>
<dbReference type="NCBIfam" id="NF041131">
    <property type="entry name" value="RicT_YaaT_fam"/>
    <property type="match status" value="1"/>
</dbReference>
<dbReference type="PANTHER" id="PTHR43830">
    <property type="entry name" value="PROTEIN PSP1"/>
    <property type="match status" value="1"/>
</dbReference>
<dbReference type="AlphaFoldDB" id="A0A2M8PH91"/>
<name>A0A2M8PH91_9CHLR</name>
<dbReference type="PANTHER" id="PTHR43830:SF3">
    <property type="entry name" value="PROTEIN PSP1"/>
    <property type="match status" value="1"/>
</dbReference>
<gene>
    <name evidence="3" type="ORF">CUN49_03010</name>
</gene>
<feature type="compositionally biased region" description="Acidic residues" evidence="1">
    <location>
        <begin position="310"/>
        <end position="323"/>
    </location>
</feature>
<comment type="caution">
    <text evidence="3">The sequence shown here is derived from an EMBL/GenBank/DDBJ whole genome shotgun (WGS) entry which is preliminary data.</text>
</comment>
<dbReference type="InterPro" id="IPR007557">
    <property type="entry name" value="PSP1_C"/>
</dbReference>
<dbReference type="Pfam" id="PF04468">
    <property type="entry name" value="PSP1"/>
    <property type="match status" value="1"/>
</dbReference>
<evidence type="ECO:0000313" key="4">
    <source>
        <dbReference type="Proteomes" id="UP000229681"/>
    </source>
</evidence>
<evidence type="ECO:0000313" key="3">
    <source>
        <dbReference type="EMBL" id="PJF36919.1"/>
    </source>
</evidence>
<dbReference type="GO" id="GO:0005737">
    <property type="term" value="C:cytoplasm"/>
    <property type="evidence" value="ECO:0007669"/>
    <property type="project" value="TreeGrafter"/>
</dbReference>
<reference evidence="3 4" key="1">
    <citation type="submission" date="2017-11" db="EMBL/GenBank/DDBJ databases">
        <title>Evolution of Phototrophy in the Chloroflexi Phylum Driven by Horizontal Gene Transfer.</title>
        <authorList>
            <person name="Ward L.M."/>
            <person name="Hemp J."/>
            <person name="Shih P.M."/>
            <person name="Mcglynn S.E."/>
            <person name="Fischer W."/>
        </authorList>
    </citation>
    <scope>NUCLEOTIDE SEQUENCE [LARGE SCALE GENOMIC DNA]</scope>
    <source>
        <strain evidence="3">JP3_13</strain>
    </source>
</reference>